<evidence type="ECO:0000313" key="3">
    <source>
        <dbReference type="Proteomes" id="UP000232722"/>
    </source>
</evidence>
<proteinExistence type="predicted"/>
<dbReference type="AlphaFoldDB" id="A0A2N0NFX5"/>
<evidence type="ECO:0000256" key="1">
    <source>
        <dbReference type="SAM" id="MobiDB-lite"/>
    </source>
</evidence>
<organism evidence="2 3">
    <name type="scientific">Rhizophagus irregularis</name>
    <dbReference type="NCBI Taxonomy" id="588596"/>
    <lineage>
        <taxon>Eukaryota</taxon>
        <taxon>Fungi</taxon>
        <taxon>Fungi incertae sedis</taxon>
        <taxon>Mucoromycota</taxon>
        <taxon>Glomeromycotina</taxon>
        <taxon>Glomeromycetes</taxon>
        <taxon>Glomerales</taxon>
        <taxon>Glomeraceae</taxon>
        <taxon>Rhizophagus</taxon>
    </lineage>
</organism>
<dbReference type="Proteomes" id="UP000232722">
    <property type="component" value="Unassembled WGS sequence"/>
</dbReference>
<evidence type="ECO:0000313" key="2">
    <source>
        <dbReference type="EMBL" id="PKB93493.1"/>
    </source>
</evidence>
<reference evidence="2 3" key="2">
    <citation type="submission" date="2017-09" db="EMBL/GenBank/DDBJ databases">
        <title>Extensive intraspecific genome diversity in a model arbuscular mycorrhizal fungus.</title>
        <authorList>
            <person name="Chen E.C."/>
            <person name="Morin E."/>
            <person name="Beaudet D."/>
            <person name="Noel J."/>
            <person name="Ndikumana S."/>
            <person name="Charron P."/>
            <person name="St-Onge C."/>
            <person name="Giorgi J."/>
            <person name="Grigoriev I.V."/>
            <person name="Roux C."/>
            <person name="Martin F.M."/>
            <person name="Corradi N."/>
        </authorList>
    </citation>
    <scope>NUCLEOTIDE SEQUENCE [LARGE SCALE GENOMIC DNA]</scope>
    <source>
        <strain evidence="2 3">A5</strain>
    </source>
</reference>
<sequence>MEQQITTLTNHVNILQALLTHRQDSLENQHKTLMTQMQTLINTLQASQTPSTRQQPARKAKRTSTPYEKTPLKDVKK</sequence>
<protein>
    <submittedName>
        <fullName evidence="2">Uncharacterized protein</fullName>
    </submittedName>
</protein>
<feature type="region of interest" description="Disordered" evidence="1">
    <location>
        <begin position="44"/>
        <end position="77"/>
    </location>
</feature>
<feature type="compositionally biased region" description="Polar residues" evidence="1">
    <location>
        <begin position="44"/>
        <end position="55"/>
    </location>
</feature>
<name>A0A2N0NFX5_9GLOM</name>
<dbReference type="EMBL" id="LLXJ01007914">
    <property type="protein sequence ID" value="PKB93493.1"/>
    <property type="molecule type" value="Genomic_DNA"/>
</dbReference>
<accession>A0A2N0NFX5</accession>
<comment type="caution">
    <text evidence="2">The sequence shown here is derived from an EMBL/GenBank/DDBJ whole genome shotgun (WGS) entry which is preliminary data.</text>
</comment>
<gene>
    <name evidence="2" type="ORF">RhiirA5_441141</name>
</gene>
<reference evidence="2 3" key="1">
    <citation type="submission" date="2016-04" db="EMBL/GenBank/DDBJ databases">
        <title>Genome analyses suggest a sexual origin of heterokaryosis in a supposedly ancient asexual fungus.</title>
        <authorList>
            <person name="Ropars J."/>
            <person name="Sedzielewska K."/>
            <person name="Noel J."/>
            <person name="Charron P."/>
            <person name="Farinelli L."/>
            <person name="Marton T."/>
            <person name="Kruger M."/>
            <person name="Pelin A."/>
            <person name="Brachmann A."/>
            <person name="Corradi N."/>
        </authorList>
    </citation>
    <scope>NUCLEOTIDE SEQUENCE [LARGE SCALE GENOMIC DNA]</scope>
    <source>
        <strain evidence="2 3">A5</strain>
    </source>
</reference>